<dbReference type="AlphaFoldDB" id="A0A932CLA8"/>
<comment type="subunit">
    <text evidence="7">Homodimer.</text>
</comment>
<keyword evidence="5" id="KW-1015">Disulfide bond</keyword>
<dbReference type="Gene3D" id="3.50.50.60">
    <property type="entry name" value="FAD/NAD(P)-binding domain"/>
    <property type="match status" value="2"/>
</dbReference>
<dbReference type="Pfam" id="PF07992">
    <property type="entry name" value="Pyr_redox_2"/>
    <property type="match status" value="1"/>
</dbReference>
<accession>A0A932CLA8</accession>
<evidence type="ECO:0000256" key="8">
    <source>
        <dbReference type="RuleBase" id="RU003881"/>
    </source>
</evidence>
<gene>
    <name evidence="10" type="primary">trxB</name>
    <name evidence="10" type="ORF">HYY20_01070</name>
</gene>
<comment type="similarity">
    <text evidence="1 7">Belongs to the class-II pyridine nucleotide-disulfide oxidoreductase family.</text>
</comment>
<dbReference type="PRINTS" id="PR00368">
    <property type="entry name" value="FADPNR"/>
</dbReference>
<name>A0A932CLA8_UNCTE</name>
<protein>
    <recommendedName>
        <fullName evidence="7">Thioredoxin reductase</fullName>
        <ecNumber evidence="7">1.8.1.9</ecNumber>
    </recommendedName>
</protein>
<evidence type="ECO:0000256" key="7">
    <source>
        <dbReference type="RuleBase" id="RU003880"/>
    </source>
</evidence>
<dbReference type="PRINTS" id="PR00469">
    <property type="entry name" value="PNDRDTASEII"/>
</dbReference>
<feature type="domain" description="FAD/NAD(P)-binding" evidence="9">
    <location>
        <begin position="2"/>
        <end position="291"/>
    </location>
</feature>
<organism evidence="10 11">
    <name type="scientific">Tectimicrobiota bacterium</name>
    <dbReference type="NCBI Taxonomy" id="2528274"/>
    <lineage>
        <taxon>Bacteria</taxon>
        <taxon>Pseudomonadati</taxon>
        <taxon>Nitrospinota/Tectimicrobiota group</taxon>
        <taxon>Candidatus Tectimicrobiota</taxon>
    </lineage>
</organism>
<dbReference type="InterPro" id="IPR023753">
    <property type="entry name" value="FAD/NAD-binding_dom"/>
</dbReference>
<proteinExistence type="inferred from homology"/>
<evidence type="ECO:0000256" key="2">
    <source>
        <dbReference type="ARBA" id="ARBA00022630"/>
    </source>
</evidence>
<evidence type="ECO:0000256" key="4">
    <source>
        <dbReference type="ARBA" id="ARBA00023002"/>
    </source>
</evidence>
<dbReference type="InterPro" id="IPR005982">
    <property type="entry name" value="Thioredox_Rdtase"/>
</dbReference>
<evidence type="ECO:0000313" key="11">
    <source>
        <dbReference type="Proteomes" id="UP000769766"/>
    </source>
</evidence>
<evidence type="ECO:0000256" key="5">
    <source>
        <dbReference type="ARBA" id="ARBA00023157"/>
    </source>
</evidence>
<keyword evidence="3 7" id="KW-0274">FAD</keyword>
<evidence type="ECO:0000313" key="10">
    <source>
        <dbReference type="EMBL" id="MBI2875453.1"/>
    </source>
</evidence>
<dbReference type="EMBL" id="JACPRF010000031">
    <property type="protein sequence ID" value="MBI2875453.1"/>
    <property type="molecule type" value="Genomic_DNA"/>
</dbReference>
<dbReference type="SUPFAM" id="SSF51905">
    <property type="entry name" value="FAD/NAD(P)-binding domain"/>
    <property type="match status" value="1"/>
</dbReference>
<evidence type="ECO:0000259" key="9">
    <source>
        <dbReference type="Pfam" id="PF07992"/>
    </source>
</evidence>
<dbReference type="GO" id="GO:0019430">
    <property type="term" value="P:removal of superoxide radicals"/>
    <property type="evidence" value="ECO:0007669"/>
    <property type="project" value="UniProtKB-UniRule"/>
</dbReference>
<dbReference type="InterPro" id="IPR008255">
    <property type="entry name" value="Pyr_nucl-diS_OxRdtase_2_AS"/>
</dbReference>
<comment type="catalytic activity">
    <reaction evidence="7">
        <text>[thioredoxin]-dithiol + NADP(+) = [thioredoxin]-disulfide + NADPH + H(+)</text>
        <dbReference type="Rhea" id="RHEA:20345"/>
        <dbReference type="Rhea" id="RHEA-COMP:10698"/>
        <dbReference type="Rhea" id="RHEA-COMP:10700"/>
        <dbReference type="ChEBI" id="CHEBI:15378"/>
        <dbReference type="ChEBI" id="CHEBI:29950"/>
        <dbReference type="ChEBI" id="CHEBI:50058"/>
        <dbReference type="ChEBI" id="CHEBI:57783"/>
        <dbReference type="ChEBI" id="CHEBI:58349"/>
        <dbReference type="EC" id="1.8.1.9"/>
    </reaction>
</comment>
<reference evidence="10" key="1">
    <citation type="submission" date="2020-07" db="EMBL/GenBank/DDBJ databases">
        <title>Huge and variable diversity of episymbiotic CPR bacteria and DPANN archaea in groundwater ecosystems.</title>
        <authorList>
            <person name="He C.Y."/>
            <person name="Keren R."/>
            <person name="Whittaker M."/>
            <person name="Farag I.F."/>
            <person name="Doudna J."/>
            <person name="Cate J.H.D."/>
            <person name="Banfield J.F."/>
        </authorList>
    </citation>
    <scope>NUCLEOTIDE SEQUENCE</scope>
    <source>
        <strain evidence="10">NC_groundwater_672_Ag_B-0.1um_62_36</strain>
    </source>
</reference>
<evidence type="ECO:0000256" key="6">
    <source>
        <dbReference type="ARBA" id="ARBA00023284"/>
    </source>
</evidence>
<sequence>MYEVIILGAGPAGLTAAIYTSRAGLRTLAIPGMVPGGQLVTTTLVENYPGFPEGVMGPELMVSMHKQAENFGAEFVSGDATGVDLGSRPFRVMAEETTFWGKTLIVATGASPRLLGLEAEKRLMGRGVSTCATCDGFFFRNKDVIVVGGGDSAMEEALFLSRLVRRAEIVHRRDRLRASRIMQERALQNEKIGFIWNATVHDILDPEAGEVTGVLLKNVLTGEVWKKPCDGVFLAIGHTPNTQLFRGWLEMDENGYLITHQGTRTNIPGVFAAGDAQDHVYRQAVTAAGSGCMAALDVQRFLETEG</sequence>
<dbReference type="EC" id="1.8.1.9" evidence="7"/>
<keyword evidence="2 7" id="KW-0285">Flavoprotein</keyword>
<evidence type="ECO:0000256" key="3">
    <source>
        <dbReference type="ARBA" id="ARBA00022827"/>
    </source>
</evidence>
<keyword evidence="6 7" id="KW-0676">Redox-active center</keyword>
<dbReference type="Proteomes" id="UP000769766">
    <property type="component" value="Unassembled WGS sequence"/>
</dbReference>
<dbReference type="PANTHER" id="PTHR48105">
    <property type="entry name" value="THIOREDOXIN REDUCTASE 1-RELATED-RELATED"/>
    <property type="match status" value="1"/>
</dbReference>
<dbReference type="InterPro" id="IPR036188">
    <property type="entry name" value="FAD/NAD-bd_sf"/>
</dbReference>
<dbReference type="NCBIfam" id="TIGR01292">
    <property type="entry name" value="TRX_reduct"/>
    <property type="match status" value="1"/>
</dbReference>
<dbReference type="InterPro" id="IPR050097">
    <property type="entry name" value="Ferredoxin-NADP_redctase_2"/>
</dbReference>
<keyword evidence="4 7" id="KW-0560">Oxidoreductase</keyword>
<keyword evidence="8" id="KW-0521">NADP</keyword>
<evidence type="ECO:0000256" key="1">
    <source>
        <dbReference type="ARBA" id="ARBA00009333"/>
    </source>
</evidence>
<comment type="cofactor">
    <cofactor evidence="8">
        <name>FAD</name>
        <dbReference type="ChEBI" id="CHEBI:57692"/>
    </cofactor>
    <text evidence="8">Binds 1 FAD per subunit.</text>
</comment>
<dbReference type="PROSITE" id="PS00573">
    <property type="entry name" value="PYRIDINE_REDOX_2"/>
    <property type="match status" value="1"/>
</dbReference>
<dbReference type="GO" id="GO:0004791">
    <property type="term" value="F:thioredoxin-disulfide reductase (NADPH) activity"/>
    <property type="evidence" value="ECO:0007669"/>
    <property type="project" value="UniProtKB-UniRule"/>
</dbReference>
<dbReference type="GO" id="GO:0005737">
    <property type="term" value="C:cytoplasm"/>
    <property type="evidence" value="ECO:0007669"/>
    <property type="project" value="InterPro"/>
</dbReference>
<comment type="caution">
    <text evidence="10">The sequence shown here is derived from an EMBL/GenBank/DDBJ whole genome shotgun (WGS) entry which is preliminary data.</text>
</comment>